<gene>
    <name evidence="2" type="ORF">PEVE_00017838</name>
</gene>
<organism evidence="2 3">
    <name type="scientific">Porites evermanni</name>
    <dbReference type="NCBI Taxonomy" id="104178"/>
    <lineage>
        <taxon>Eukaryota</taxon>
        <taxon>Metazoa</taxon>
        <taxon>Cnidaria</taxon>
        <taxon>Anthozoa</taxon>
        <taxon>Hexacorallia</taxon>
        <taxon>Scleractinia</taxon>
        <taxon>Fungiina</taxon>
        <taxon>Poritidae</taxon>
        <taxon>Porites</taxon>
    </lineage>
</organism>
<dbReference type="EMBL" id="CALNXI010002439">
    <property type="protein sequence ID" value="CAH3187678.1"/>
    <property type="molecule type" value="Genomic_DNA"/>
</dbReference>
<protein>
    <recommendedName>
        <fullName evidence="1">STK11-interacting protein C-terminal PH domain-containing protein</fullName>
    </recommendedName>
</protein>
<accession>A0ABN8S824</accession>
<dbReference type="InterPro" id="IPR057676">
    <property type="entry name" value="PH_S11IP_C"/>
</dbReference>
<evidence type="ECO:0000313" key="3">
    <source>
        <dbReference type="Proteomes" id="UP001159427"/>
    </source>
</evidence>
<sequence>LDAVSVVVSRSHIALVKQNPQWPAPRYTEMPQDPKGPAFLCLAKHKITDVTSLDFYEDNPCFMGISITDEDAPAPFADSQWILKTETVSTLSSLVKVIKVPWEKQFGVELQKNLYPTIT</sequence>
<feature type="domain" description="STK11-interacting protein C-terminal PH" evidence="1">
    <location>
        <begin position="3"/>
        <end position="113"/>
    </location>
</feature>
<evidence type="ECO:0000313" key="2">
    <source>
        <dbReference type="EMBL" id="CAH3187678.1"/>
    </source>
</evidence>
<feature type="non-terminal residue" evidence="2">
    <location>
        <position position="119"/>
    </location>
</feature>
<feature type="non-terminal residue" evidence="2">
    <location>
        <position position="1"/>
    </location>
</feature>
<proteinExistence type="predicted"/>
<evidence type="ECO:0000259" key="1">
    <source>
        <dbReference type="Pfam" id="PF25624"/>
    </source>
</evidence>
<dbReference type="Proteomes" id="UP001159427">
    <property type="component" value="Unassembled WGS sequence"/>
</dbReference>
<comment type="caution">
    <text evidence="2">The sequence shown here is derived from an EMBL/GenBank/DDBJ whole genome shotgun (WGS) entry which is preliminary data.</text>
</comment>
<keyword evidence="3" id="KW-1185">Reference proteome</keyword>
<name>A0ABN8S824_9CNID</name>
<reference evidence="2 3" key="1">
    <citation type="submission" date="2022-05" db="EMBL/GenBank/DDBJ databases">
        <authorList>
            <consortium name="Genoscope - CEA"/>
            <person name="William W."/>
        </authorList>
    </citation>
    <scope>NUCLEOTIDE SEQUENCE [LARGE SCALE GENOMIC DNA]</scope>
</reference>
<dbReference type="Pfam" id="PF25624">
    <property type="entry name" value="PH_S11IP_C"/>
    <property type="match status" value="1"/>
</dbReference>